<evidence type="ECO:0000256" key="1">
    <source>
        <dbReference type="ARBA" id="ARBA00006817"/>
    </source>
</evidence>
<evidence type="ECO:0000313" key="4">
    <source>
        <dbReference type="Proteomes" id="UP000800981"/>
    </source>
</evidence>
<protein>
    <recommendedName>
        <fullName evidence="2">Activator of Hsp90 ATPase homologue 1/2-like C-terminal domain-containing protein</fullName>
    </recommendedName>
</protein>
<organism evidence="3 4">
    <name type="scientific">Motilibacter deserti</name>
    <dbReference type="NCBI Taxonomy" id="2714956"/>
    <lineage>
        <taxon>Bacteria</taxon>
        <taxon>Bacillati</taxon>
        <taxon>Actinomycetota</taxon>
        <taxon>Actinomycetes</taxon>
        <taxon>Motilibacterales</taxon>
        <taxon>Motilibacteraceae</taxon>
        <taxon>Motilibacter</taxon>
    </lineage>
</organism>
<evidence type="ECO:0000259" key="2">
    <source>
        <dbReference type="Pfam" id="PF08327"/>
    </source>
</evidence>
<keyword evidence="4" id="KW-1185">Reference proteome</keyword>
<comment type="similarity">
    <text evidence="1">Belongs to the AHA1 family.</text>
</comment>
<dbReference type="InterPro" id="IPR023393">
    <property type="entry name" value="START-like_dom_sf"/>
</dbReference>
<dbReference type="EMBL" id="JAANNP010000001">
    <property type="protein sequence ID" value="NHC12465.1"/>
    <property type="molecule type" value="Genomic_DNA"/>
</dbReference>
<dbReference type="SUPFAM" id="SSF55961">
    <property type="entry name" value="Bet v1-like"/>
    <property type="match status" value="1"/>
</dbReference>
<proteinExistence type="inferred from homology"/>
<dbReference type="Pfam" id="PF08327">
    <property type="entry name" value="AHSA1"/>
    <property type="match status" value="1"/>
</dbReference>
<dbReference type="Proteomes" id="UP000800981">
    <property type="component" value="Unassembled WGS sequence"/>
</dbReference>
<comment type="caution">
    <text evidence="3">The sequence shown here is derived from an EMBL/GenBank/DDBJ whole genome shotgun (WGS) entry which is preliminary data.</text>
</comment>
<feature type="domain" description="Activator of Hsp90 ATPase homologue 1/2-like C-terminal" evidence="2">
    <location>
        <begin position="51"/>
        <end position="162"/>
    </location>
</feature>
<dbReference type="RefSeq" id="WP_166276780.1">
    <property type="nucleotide sequence ID" value="NZ_JAANNP010000001.1"/>
</dbReference>
<evidence type="ECO:0000313" key="3">
    <source>
        <dbReference type="EMBL" id="NHC12465.1"/>
    </source>
</evidence>
<sequence>MPDDTTVLPLRRPPVRQSVVVRSGREHTFDVFVRTIGAWWPLQPFSFGQEQARDVTFEQRVGGRVYETWQDATTRDWGTVLAWEPPERFAMSWLVTGAATEVELTFSSLAESLTRVAVEHRGWEALSEAQLTAACALPGGYAGGAFAQGWATILGRLVSAVED</sequence>
<name>A0ABX0GRR3_9ACTN</name>
<accession>A0ABX0GRR3</accession>
<gene>
    <name evidence="3" type="ORF">G9H71_01535</name>
</gene>
<reference evidence="3 4" key="1">
    <citation type="submission" date="2020-03" db="EMBL/GenBank/DDBJ databases">
        <title>Two novel Motilibacter sp.</title>
        <authorList>
            <person name="Liu S."/>
        </authorList>
    </citation>
    <scope>NUCLEOTIDE SEQUENCE [LARGE SCALE GENOMIC DNA]</scope>
    <source>
        <strain evidence="3 4">E257</strain>
    </source>
</reference>
<dbReference type="Gene3D" id="3.30.530.20">
    <property type="match status" value="1"/>
</dbReference>
<dbReference type="InterPro" id="IPR013538">
    <property type="entry name" value="ASHA1/2-like_C"/>
</dbReference>